<dbReference type="EMBL" id="JADYXP020000003">
    <property type="protein sequence ID" value="KAL0127540.1"/>
    <property type="molecule type" value="Genomic_DNA"/>
</dbReference>
<evidence type="ECO:0000313" key="2">
    <source>
        <dbReference type="Proteomes" id="UP001430953"/>
    </source>
</evidence>
<name>A0AAW2GJ37_9HYME</name>
<reference evidence="1 2" key="1">
    <citation type="submission" date="2023-03" db="EMBL/GenBank/DDBJ databases">
        <title>High recombination rates correlate with genetic variation in Cardiocondyla obscurior ants.</title>
        <authorList>
            <person name="Errbii M."/>
        </authorList>
    </citation>
    <scope>NUCLEOTIDE SEQUENCE [LARGE SCALE GENOMIC DNA]</scope>
    <source>
        <strain evidence="1">Alpha-2009</strain>
        <tissue evidence="1">Whole body</tissue>
    </source>
</reference>
<keyword evidence="2" id="KW-1185">Reference proteome</keyword>
<comment type="caution">
    <text evidence="1">The sequence shown here is derived from an EMBL/GenBank/DDBJ whole genome shotgun (WGS) entry which is preliminary data.</text>
</comment>
<gene>
    <name evidence="1" type="ORF">PUN28_003068</name>
</gene>
<organism evidence="1 2">
    <name type="scientific">Cardiocondyla obscurior</name>
    <dbReference type="NCBI Taxonomy" id="286306"/>
    <lineage>
        <taxon>Eukaryota</taxon>
        <taxon>Metazoa</taxon>
        <taxon>Ecdysozoa</taxon>
        <taxon>Arthropoda</taxon>
        <taxon>Hexapoda</taxon>
        <taxon>Insecta</taxon>
        <taxon>Pterygota</taxon>
        <taxon>Neoptera</taxon>
        <taxon>Endopterygota</taxon>
        <taxon>Hymenoptera</taxon>
        <taxon>Apocrita</taxon>
        <taxon>Aculeata</taxon>
        <taxon>Formicoidea</taxon>
        <taxon>Formicidae</taxon>
        <taxon>Myrmicinae</taxon>
        <taxon>Cardiocondyla</taxon>
    </lineage>
</organism>
<accession>A0AAW2GJ37</accession>
<sequence length="84" mass="9191">MTLSIRDNGLESNACARASHSRYSRSFGSLLYCKFAIPLVIFAVNHCCTYVNVTKGATIVACLNPSNKSILKRCRKTLNSSSES</sequence>
<evidence type="ECO:0000313" key="1">
    <source>
        <dbReference type="EMBL" id="KAL0127540.1"/>
    </source>
</evidence>
<dbReference type="Proteomes" id="UP001430953">
    <property type="component" value="Unassembled WGS sequence"/>
</dbReference>
<proteinExistence type="predicted"/>
<dbReference type="AlphaFoldDB" id="A0AAW2GJ37"/>
<protein>
    <submittedName>
        <fullName evidence="1">Uncharacterized protein</fullName>
    </submittedName>
</protein>